<reference evidence="2" key="1">
    <citation type="submission" date="2019-08" db="EMBL/GenBank/DDBJ databases">
        <authorList>
            <person name="Kucharzyk K."/>
            <person name="Murdoch R.W."/>
            <person name="Higgins S."/>
            <person name="Loffler F."/>
        </authorList>
    </citation>
    <scope>NUCLEOTIDE SEQUENCE</scope>
</reference>
<dbReference type="EMBL" id="VSSQ01001127">
    <property type="protein sequence ID" value="MPM05384.1"/>
    <property type="molecule type" value="Genomic_DNA"/>
</dbReference>
<feature type="compositionally biased region" description="Polar residues" evidence="1">
    <location>
        <begin position="17"/>
        <end position="28"/>
    </location>
</feature>
<sequence>MGVNFKEKKMPLPNIETAENTSKESSFLYNRGLR</sequence>
<name>A0A644WTA4_9ZZZZ</name>
<dbReference type="AlphaFoldDB" id="A0A644WTA4"/>
<organism evidence="2">
    <name type="scientific">bioreactor metagenome</name>
    <dbReference type="NCBI Taxonomy" id="1076179"/>
    <lineage>
        <taxon>unclassified sequences</taxon>
        <taxon>metagenomes</taxon>
        <taxon>ecological metagenomes</taxon>
    </lineage>
</organism>
<protein>
    <submittedName>
        <fullName evidence="2">Uncharacterized protein</fullName>
    </submittedName>
</protein>
<evidence type="ECO:0000256" key="1">
    <source>
        <dbReference type="SAM" id="MobiDB-lite"/>
    </source>
</evidence>
<proteinExistence type="predicted"/>
<comment type="caution">
    <text evidence="2">The sequence shown here is derived from an EMBL/GenBank/DDBJ whole genome shotgun (WGS) entry which is preliminary data.</text>
</comment>
<feature type="compositionally biased region" description="Basic and acidic residues" evidence="1">
    <location>
        <begin position="1"/>
        <end position="10"/>
    </location>
</feature>
<gene>
    <name evidence="2" type="ORF">SDC9_51674</name>
</gene>
<feature type="region of interest" description="Disordered" evidence="1">
    <location>
        <begin position="1"/>
        <end position="34"/>
    </location>
</feature>
<accession>A0A644WTA4</accession>
<evidence type="ECO:0000313" key="2">
    <source>
        <dbReference type="EMBL" id="MPM05384.1"/>
    </source>
</evidence>